<keyword evidence="1" id="KW-0812">Transmembrane</keyword>
<dbReference type="RefSeq" id="WP_022235508.1">
    <property type="nucleotide sequence ID" value="NZ_JACOPS010000001.1"/>
</dbReference>
<protein>
    <recommendedName>
        <fullName evidence="4">Stage III sporulation protein AG</fullName>
    </recommendedName>
</protein>
<evidence type="ECO:0008006" key="4">
    <source>
        <dbReference type="Google" id="ProtNLM"/>
    </source>
</evidence>
<dbReference type="Proteomes" id="UP000636755">
    <property type="component" value="Unassembled WGS sequence"/>
</dbReference>
<proteinExistence type="predicted"/>
<dbReference type="EMBL" id="JACOPS010000001">
    <property type="protein sequence ID" value="MBC5727318.1"/>
    <property type="molecule type" value="Genomic_DNA"/>
</dbReference>
<sequence length="149" mass="16233">MEEKTNGIKKLFESDKARKIIVIIGIIGIALIFISSISGINTDKKTETEGFSVTTYSTEIESDLQKILSSISGCGETKVLLTIENSVEYVYLEDSTTKTKEIQPVIRGVLVVCEGGDDPVVTQTVTQAVTRALDISSAKVCVTKLTERR</sequence>
<keyword evidence="1" id="KW-1133">Transmembrane helix</keyword>
<organism evidence="2 3">
    <name type="scientific">Ruminococcus intestinalis</name>
    <dbReference type="NCBI Taxonomy" id="2763066"/>
    <lineage>
        <taxon>Bacteria</taxon>
        <taxon>Bacillati</taxon>
        <taxon>Bacillota</taxon>
        <taxon>Clostridia</taxon>
        <taxon>Eubacteriales</taxon>
        <taxon>Oscillospiraceae</taxon>
        <taxon>Ruminococcus</taxon>
    </lineage>
</organism>
<keyword evidence="3" id="KW-1185">Reference proteome</keyword>
<evidence type="ECO:0000256" key="1">
    <source>
        <dbReference type="SAM" id="Phobius"/>
    </source>
</evidence>
<name>A0ABR7HII4_9FIRM</name>
<gene>
    <name evidence="2" type="ORF">H8R91_01985</name>
</gene>
<accession>A0ABR7HII4</accession>
<reference evidence="2 3" key="1">
    <citation type="submission" date="2020-08" db="EMBL/GenBank/DDBJ databases">
        <title>Genome public.</title>
        <authorList>
            <person name="Liu C."/>
            <person name="Sun Q."/>
        </authorList>
    </citation>
    <scope>NUCLEOTIDE SEQUENCE [LARGE SCALE GENOMIC DNA]</scope>
    <source>
        <strain evidence="2 3">NSJ-71</strain>
    </source>
</reference>
<evidence type="ECO:0000313" key="3">
    <source>
        <dbReference type="Proteomes" id="UP000636755"/>
    </source>
</evidence>
<feature type="transmembrane region" description="Helical" evidence="1">
    <location>
        <begin position="20"/>
        <end position="40"/>
    </location>
</feature>
<comment type="caution">
    <text evidence="2">The sequence shown here is derived from an EMBL/GenBank/DDBJ whole genome shotgun (WGS) entry which is preliminary data.</text>
</comment>
<keyword evidence="1" id="KW-0472">Membrane</keyword>
<evidence type="ECO:0000313" key="2">
    <source>
        <dbReference type="EMBL" id="MBC5727318.1"/>
    </source>
</evidence>